<dbReference type="AlphaFoldDB" id="R4YJY7"/>
<dbReference type="InterPro" id="IPR055342">
    <property type="entry name" value="MreC_beta-barrel_core"/>
</dbReference>
<dbReference type="InterPro" id="IPR042177">
    <property type="entry name" value="Cell/Rod_1"/>
</dbReference>
<dbReference type="PIRSF" id="PIRSF038471">
    <property type="entry name" value="MreC"/>
    <property type="match status" value="1"/>
</dbReference>
<evidence type="ECO:0000256" key="4">
    <source>
        <dbReference type="ARBA" id="ARBA00032089"/>
    </source>
</evidence>
<evidence type="ECO:0000313" key="7">
    <source>
        <dbReference type="EMBL" id="CCK74607.1"/>
    </source>
</evidence>
<dbReference type="Gene3D" id="2.40.10.350">
    <property type="entry name" value="Rod shape-determining protein MreC, domain 2"/>
    <property type="match status" value="1"/>
</dbReference>
<gene>
    <name evidence="7" type="primary">mreC</name>
    <name evidence="7" type="ORF">OLEAN_C04310</name>
</gene>
<reference evidence="7 8" key="1">
    <citation type="journal article" date="2013" name="Nat. Commun.">
        <title>Genome sequence and functional genomic analysis of the oil-degrading bacterium Oleispira antarctica.</title>
        <authorList>
            <person name="Kube M."/>
            <person name="Chernikova T.N."/>
            <person name="Al-Ramahi Y."/>
            <person name="Beloqui A."/>
            <person name="Lopez-Cortez N."/>
            <person name="Guazzaroni M.E."/>
            <person name="Heipieper H.J."/>
            <person name="Klages S."/>
            <person name="Kotsyurbenko O.R."/>
            <person name="Langer I."/>
            <person name="Nechitaylo T.Y."/>
            <person name="Lunsdorf H."/>
            <person name="Fernandez M."/>
            <person name="Juarez S."/>
            <person name="Ciordia S."/>
            <person name="Singer A."/>
            <person name="Kagan O."/>
            <person name="Egorova O."/>
            <person name="Petit P.A."/>
            <person name="Stogios P."/>
            <person name="Kim Y."/>
            <person name="Tchigvintsev A."/>
            <person name="Flick R."/>
            <person name="Denaro R."/>
            <person name="Genovese M."/>
            <person name="Albar J.P."/>
            <person name="Reva O.N."/>
            <person name="Martinez-Gomariz M."/>
            <person name="Tran H."/>
            <person name="Ferrer M."/>
            <person name="Savchenko A."/>
            <person name="Yakunin A.F."/>
            <person name="Yakimov M.M."/>
            <person name="Golyshina O.V."/>
            <person name="Reinhardt R."/>
            <person name="Golyshin P.N."/>
        </authorList>
    </citation>
    <scope>NUCLEOTIDE SEQUENCE [LARGE SCALE GENOMIC DNA]</scope>
</reference>
<dbReference type="InterPro" id="IPR007221">
    <property type="entry name" value="MreC"/>
</dbReference>
<dbReference type="PATRIC" id="fig|698738.3.peg.446"/>
<dbReference type="HOGENOM" id="CLU_042663_2_0_6"/>
<name>R4YJY7_OLEAN</name>
<comment type="similarity">
    <text evidence="1 5">Belongs to the MreC family.</text>
</comment>
<proteinExistence type="inferred from homology"/>
<evidence type="ECO:0000256" key="1">
    <source>
        <dbReference type="ARBA" id="ARBA00009369"/>
    </source>
</evidence>
<comment type="function">
    <text evidence="5">Involved in formation and maintenance of cell shape.</text>
</comment>
<keyword evidence="8" id="KW-1185">Reference proteome</keyword>
<protein>
    <recommendedName>
        <fullName evidence="2 5">Cell shape-determining protein MreC</fullName>
    </recommendedName>
    <alternativeName>
        <fullName evidence="4 5">Cell shape protein MreC</fullName>
    </alternativeName>
</protein>
<dbReference type="NCBIfam" id="TIGR00219">
    <property type="entry name" value="mreC"/>
    <property type="match status" value="1"/>
</dbReference>
<dbReference type="EMBL" id="FO203512">
    <property type="protein sequence ID" value="CCK74607.1"/>
    <property type="molecule type" value="Genomic_DNA"/>
</dbReference>
<dbReference type="InterPro" id="IPR042175">
    <property type="entry name" value="Cell/Rod_MreC_2"/>
</dbReference>
<evidence type="ECO:0000256" key="2">
    <source>
        <dbReference type="ARBA" id="ARBA00013855"/>
    </source>
</evidence>
<dbReference type="KEGG" id="oai:OLEAN_C04310"/>
<dbReference type="STRING" id="698738.OLEAN_C04310"/>
<organism evidence="7 8">
    <name type="scientific">Oleispira antarctica RB-8</name>
    <dbReference type="NCBI Taxonomy" id="698738"/>
    <lineage>
        <taxon>Bacteria</taxon>
        <taxon>Pseudomonadati</taxon>
        <taxon>Pseudomonadota</taxon>
        <taxon>Gammaproteobacteria</taxon>
        <taxon>Oceanospirillales</taxon>
        <taxon>Oceanospirillaceae</taxon>
        <taxon>Oleispira</taxon>
    </lineage>
</organism>
<sequence>MKKDQVIKSPIEITPLHASRLVGILCLSIALMWFDNHSQHFKPVRYALGYALYPLHLIASTPSVLMDWFGDSAKSRQQLELDNAELSARNLILGQKIQRLISLEAENIELRELLGASDRISESVIVAELVSVDPDPFSQQIVINKGSEDKVFIGQPVLDSHGLMGQVIDVLPHSSRILLIADSNHAIPVQVNRNGVRAIAVGSGQLGDLNLIYVPDTADIEVGDSLVSSGLGNRYPRGYPVAKVAKIEHFPGKAFAVVTATPSAKLDRSRHMLLVFSENASHVPPKTLWEQK</sequence>
<dbReference type="Proteomes" id="UP000032749">
    <property type="component" value="Chromosome"/>
</dbReference>
<dbReference type="GO" id="GO:0008360">
    <property type="term" value="P:regulation of cell shape"/>
    <property type="evidence" value="ECO:0007669"/>
    <property type="project" value="UniProtKB-KW"/>
</dbReference>
<feature type="domain" description="Rod shape-determining protein MreC beta-barrel core" evidence="6">
    <location>
        <begin position="130"/>
        <end position="275"/>
    </location>
</feature>
<dbReference type="PANTHER" id="PTHR34138:SF1">
    <property type="entry name" value="CELL SHAPE-DETERMINING PROTEIN MREC"/>
    <property type="match status" value="1"/>
</dbReference>
<dbReference type="Pfam" id="PF04085">
    <property type="entry name" value="MreC"/>
    <property type="match status" value="1"/>
</dbReference>
<evidence type="ECO:0000259" key="6">
    <source>
        <dbReference type="Pfam" id="PF04085"/>
    </source>
</evidence>
<keyword evidence="3 5" id="KW-0133">Cell shape</keyword>
<evidence type="ECO:0000313" key="8">
    <source>
        <dbReference type="Proteomes" id="UP000032749"/>
    </source>
</evidence>
<dbReference type="GO" id="GO:0005886">
    <property type="term" value="C:plasma membrane"/>
    <property type="evidence" value="ECO:0007669"/>
    <property type="project" value="TreeGrafter"/>
</dbReference>
<evidence type="ECO:0000256" key="3">
    <source>
        <dbReference type="ARBA" id="ARBA00022960"/>
    </source>
</evidence>
<dbReference type="Gene3D" id="2.40.10.340">
    <property type="entry name" value="Rod shape-determining protein MreC, domain 1"/>
    <property type="match status" value="1"/>
</dbReference>
<evidence type="ECO:0000256" key="5">
    <source>
        <dbReference type="PIRNR" id="PIRNR038471"/>
    </source>
</evidence>
<dbReference type="PANTHER" id="PTHR34138">
    <property type="entry name" value="CELL SHAPE-DETERMINING PROTEIN MREC"/>
    <property type="match status" value="1"/>
</dbReference>
<accession>R4YJY7</accession>